<dbReference type="PANTHER" id="PTHR45689">
    <property type="entry name" value="I[[H]] CHANNEL, ISOFORM E"/>
    <property type="match status" value="1"/>
</dbReference>
<dbReference type="GO" id="GO:0035725">
    <property type="term" value="P:sodium ion transmembrane transport"/>
    <property type="evidence" value="ECO:0007669"/>
    <property type="project" value="TreeGrafter"/>
</dbReference>
<dbReference type="InterPro" id="IPR051413">
    <property type="entry name" value="K/Na_HCN_channel"/>
</dbReference>
<sequence length="382" mass="45026">MNRNQLDIEDKKISWWGKLPVIDPDNKFLVMWQTLQAIVILVFFFIIPLEICVWNEMNEYLFQKGEWGLPYLLGIWFAIGNMVTLGTPIDPQNPYEVFVDMVSAIISIILYGFVISFIMNIVGENQASSKLKKDYKLAMDQYMNEKKIEKSLQAKISDYLDFVVDQDKYGIQNEIMDKLNPHLKKQLDIASKGKLFEKVRFITDNFSTEFKEDLIQKIEEISIDQNDLQIQSDDQNLNIILDGKIQVCLNYTTYQTQINQKLPIKVLQEGDYWGNFGIFSNQARDICHKQQLLVYTPINNKYVKVYQLKKSDFLESLKNHPLDYKCHHYLKDYNQYLLEYDGSKYGVQNFNTQIYDQNYDSIKEFQVYKPHNNYTPVNSQSQ</sequence>
<comment type="caution">
    <text evidence="2">The sequence shown here is derived from an EMBL/GenBank/DDBJ whole genome shotgun (WGS) entry which is preliminary data.</text>
</comment>
<dbReference type="GO" id="GO:0003254">
    <property type="term" value="P:regulation of membrane depolarization"/>
    <property type="evidence" value="ECO:0007669"/>
    <property type="project" value="TreeGrafter"/>
</dbReference>
<dbReference type="EMBL" id="LDAU01000260">
    <property type="protein sequence ID" value="KRW98248.1"/>
    <property type="molecule type" value="Genomic_DNA"/>
</dbReference>
<reference evidence="2 3" key="1">
    <citation type="journal article" date="2015" name="Sci. Rep.">
        <title>Genome of the facultative scuticociliatosis pathogen Pseudocohnilembus persalinus provides insight into its virulence through horizontal gene transfer.</title>
        <authorList>
            <person name="Xiong J."/>
            <person name="Wang G."/>
            <person name="Cheng J."/>
            <person name="Tian M."/>
            <person name="Pan X."/>
            <person name="Warren A."/>
            <person name="Jiang C."/>
            <person name="Yuan D."/>
            <person name="Miao W."/>
        </authorList>
    </citation>
    <scope>NUCLEOTIDE SEQUENCE [LARGE SCALE GENOMIC DNA]</scope>
    <source>
        <strain evidence="2">36N120E</strain>
    </source>
</reference>
<dbReference type="InParanoid" id="A0A0V0Q7M7"/>
<gene>
    <name evidence="2" type="ORF">PPERSA_05592</name>
</gene>
<evidence type="ECO:0000256" key="1">
    <source>
        <dbReference type="SAM" id="Phobius"/>
    </source>
</evidence>
<dbReference type="Gene3D" id="2.60.120.10">
    <property type="entry name" value="Jelly Rolls"/>
    <property type="match status" value="1"/>
</dbReference>
<evidence type="ECO:0000313" key="3">
    <source>
        <dbReference type="Proteomes" id="UP000054937"/>
    </source>
</evidence>
<name>A0A0V0Q7M7_PSEPJ</name>
<feature type="transmembrane region" description="Helical" evidence="1">
    <location>
        <begin position="67"/>
        <end position="89"/>
    </location>
</feature>
<dbReference type="Proteomes" id="UP000054937">
    <property type="component" value="Unassembled WGS sequence"/>
</dbReference>
<organism evidence="2 3">
    <name type="scientific">Pseudocohnilembus persalinus</name>
    <name type="common">Ciliate</name>
    <dbReference type="NCBI Taxonomy" id="266149"/>
    <lineage>
        <taxon>Eukaryota</taxon>
        <taxon>Sar</taxon>
        <taxon>Alveolata</taxon>
        <taxon>Ciliophora</taxon>
        <taxon>Intramacronucleata</taxon>
        <taxon>Oligohymenophorea</taxon>
        <taxon>Scuticociliatia</taxon>
        <taxon>Philasterida</taxon>
        <taxon>Pseudocohnilembidae</taxon>
        <taxon>Pseudocohnilembus</taxon>
    </lineage>
</organism>
<dbReference type="SUPFAM" id="SSF51206">
    <property type="entry name" value="cAMP-binding domain-like"/>
    <property type="match status" value="1"/>
</dbReference>
<proteinExistence type="predicted"/>
<protein>
    <submittedName>
        <fullName evidence="2">Cyclic nucleotide-binding protein</fullName>
    </submittedName>
</protein>
<dbReference type="AlphaFoldDB" id="A0A0V0Q7M7"/>
<dbReference type="Gene3D" id="1.10.287.630">
    <property type="entry name" value="Helix hairpin bin"/>
    <property type="match status" value="1"/>
</dbReference>
<dbReference type="GO" id="GO:0098855">
    <property type="term" value="C:HCN channel complex"/>
    <property type="evidence" value="ECO:0007669"/>
    <property type="project" value="TreeGrafter"/>
</dbReference>
<dbReference type="GO" id="GO:0005249">
    <property type="term" value="F:voltage-gated potassium channel activity"/>
    <property type="evidence" value="ECO:0007669"/>
    <property type="project" value="TreeGrafter"/>
</dbReference>
<evidence type="ECO:0000313" key="2">
    <source>
        <dbReference type="EMBL" id="KRW98248.1"/>
    </source>
</evidence>
<dbReference type="PANTHER" id="PTHR45689:SF5">
    <property type="entry name" value="I[[H]] CHANNEL, ISOFORM E"/>
    <property type="match status" value="1"/>
</dbReference>
<feature type="transmembrane region" description="Helical" evidence="1">
    <location>
        <begin position="35"/>
        <end position="55"/>
    </location>
</feature>
<keyword evidence="1" id="KW-1133">Transmembrane helix</keyword>
<keyword evidence="3" id="KW-1185">Reference proteome</keyword>
<dbReference type="InterPro" id="IPR018490">
    <property type="entry name" value="cNMP-bd_dom_sf"/>
</dbReference>
<keyword evidence="1" id="KW-0812">Transmembrane</keyword>
<dbReference type="OrthoDB" id="2152421at2759"/>
<dbReference type="InterPro" id="IPR014710">
    <property type="entry name" value="RmlC-like_jellyroll"/>
</dbReference>
<keyword evidence="1" id="KW-0472">Membrane</keyword>
<accession>A0A0V0Q7M7</accession>
<feature type="transmembrane region" description="Helical" evidence="1">
    <location>
        <begin position="101"/>
        <end position="123"/>
    </location>
</feature>
<dbReference type="SUPFAM" id="SSF81324">
    <property type="entry name" value="Voltage-gated potassium channels"/>
    <property type="match status" value="1"/>
</dbReference>